<comment type="caution">
    <text evidence="1">The sequence shown here is derived from an EMBL/GenBank/DDBJ whole genome shotgun (WGS) entry which is preliminary data.</text>
</comment>
<evidence type="ECO:0000313" key="2">
    <source>
        <dbReference type="Proteomes" id="UP000245938"/>
    </source>
</evidence>
<evidence type="ECO:0000313" key="1">
    <source>
        <dbReference type="EMBL" id="PWI25335.1"/>
    </source>
</evidence>
<reference evidence="1 2" key="1">
    <citation type="submission" date="2018-05" db="EMBL/GenBank/DDBJ databases">
        <title>Kurthia sibirica genome sequence.</title>
        <authorList>
            <person name="Maclea K.S."/>
            <person name="Goen A.E."/>
        </authorList>
    </citation>
    <scope>NUCLEOTIDE SEQUENCE [LARGE SCALE GENOMIC DNA]</scope>
    <source>
        <strain evidence="1 2">ATCC 49154</strain>
    </source>
</reference>
<sequence>MFIRVYMNASTELEATTHLQKLLNLGEKIQLPLKREKMAPYLDFQDSYEIELESHQASDKQLLELLEGIATRWNELPSSMVAIKQDNCLLMEQVEMIEVFPEN</sequence>
<dbReference type="RefSeq" id="WP_109305964.1">
    <property type="nucleotide sequence ID" value="NZ_BJUF01000028.1"/>
</dbReference>
<organism evidence="1 2">
    <name type="scientific">Kurthia sibirica</name>
    <dbReference type="NCBI Taxonomy" id="202750"/>
    <lineage>
        <taxon>Bacteria</taxon>
        <taxon>Bacillati</taxon>
        <taxon>Bacillota</taxon>
        <taxon>Bacilli</taxon>
        <taxon>Bacillales</taxon>
        <taxon>Caryophanaceae</taxon>
        <taxon>Kurthia</taxon>
    </lineage>
</organism>
<protein>
    <submittedName>
        <fullName evidence="1">Uncharacterized protein</fullName>
    </submittedName>
</protein>
<name>A0A2U3ALC1_9BACL</name>
<dbReference type="AlphaFoldDB" id="A0A2U3ALC1"/>
<dbReference type="EMBL" id="QFVR01000009">
    <property type="protein sequence ID" value="PWI25335.1"/>
    <property type="molecule type" value="Genomic_DNA"/>
</dbReference>
<keyword evidence="2" id="KW-1185">Reference proteome</keyword>
<accession>A0A2U3ALC1</accession>
<dbReference type="OrthoDB" id="2456365at2"/>
<dbReference type="Proteomes" id="UP000245938">
    <property type="component" value="Unassembled WGS sequence"/>
</dbReference>
<gene>
    <name evidence="1" type="ORF">DEX24_08315</name>
</gene>
<proteinExistence type="predicted"/>